<evidence type="ECO:0000313" key="1">
    <source>
        <dbReference type="EMBL" id="QTE03369.1"/>
    </source>
</evidence>
<protein>
    <recommendedName>
        <fullName evidence="2">Capsid protein</fullName>
    </recommendedName>
</protein>
<sequence length="264" mass="30017">MPSYRRSRYRRRTSFARRRTYRNRRTTRSMKKTFQRKPKYLRTKRVNASLRPVTEFDRVVNSFPDATLCQIKDSQNSIMLMDIGDWANSLAVAGNYFTMVPSGDWGTLAPLYNKFKVVKTTIVCDFFMNDPTIPPPAGNVLKVGITQLPANIDVTNVGAFNATRQAEELPYTKMKAFTTEGGGAITRVVMSGTPLKSMGDRAFTDGFNNTQNTKTPTTRPVNYWNFLVWASHGQTQAAQAYSISVFITRYSTVKFYHRKLPGQD</sequence>
<evidence type="ECO:0008006" key="2">
    <source>
        <dbReference type="Google" id="ProtNLM"/>
    </source>
</evidence>
<organism evidence="1">
    <name type="scientific">Grus japonensis CRESS-DNA-virus sp</name>
    <dbReference type="NCBI Taxonomy" id="2815045"/>
    <lineage>
        <taxon>Viruses</taxon>
        <taxon>Monodnaviria</taxon>
        <taxon>Shotokuvirae</taxon>
        <taxon>Cressdnaviricota</taxon>
    </lineage>
</organism>
<accession>A0A8A4XCG4</accession>
<proteinExistence type="predicted"/>
<dbReference type="EMBL" id="MW182758">
    <property type="protein sequence ID" value="QTE03369.1"/>
    <property type="molecule type" value="Genomic_DNA"/>
</dbReference>
<reference evidence="1" key="1">
    <citation type="submission" date="2020-10" db="EMBL/GenBank/DDBJ databases">
        <title>CRESS DNA virus dark matter in the feces of wild birds.</title>
        <authorList>
            <person name="Yang S."/>
            <person name="Zhang W."/>
        </authorList>
    </citation>
    <scope>NUCLEOTIDE SEQUENCE</scope>
    <source>
        <strain evidence="1">Cra70cir8</strain>
    </source>
</reference>
<name>A0A8A4XCG4_9VIRU</name>